<accession>A0A396I708</accession>
<sequence>MIYITNGEPLVPAFFIFGDSIVDVGKNNNNLHTAVKSNFFPIGCMPAIITVFGYHTNKCVERINDVGLDFNKKLNFTTKNLIKMLSNVKLVIIDIYQPLYELIIRPSDYATKSNNAKPIKSYYLLLMNNRVWLFEARKAFVGTGLLEVAILCNLTSIGTCVDASKYVFWNSFHPTEATNKILMDHLIPAATSPLYILTIKFASQNIVYFH</sequence>
<dbReference type="Proteomes" id="UP000265566">
    <property type="component" value="Chromosome 4"/>
</dbReference>
<comment type="caution">
    <text evidence="1">The sequence shown here is derived from an EMBL/GenBank/DDBJ whole genome shotgun (WGS) entry which is preliminary data.</text>
</comment>
<dbReference type="EC" id="3.1.1.49" evidence="1"/>
<dbReference type="InterPro" id="IPR050592">
    <property type="entry name" value="GDSL_lipolytic_enzyme"/>
</dbReference>
<dbReference type="Gramene" id="rna22931">
    <property type="protein sequence ID" value="RHN60598.1"/>
    <property type="gene ID" value="gene22931"/>
</dbReference>
<reference evidence="1" key="1">
    <citation type="journal article" date="2018" name="Nat. Plants">
        <title>Whole-genome landscape of Medicago truncatula symbiotic genes.</title>
        <authorList>
            <person name="Pecrix Y."/>
            <person name="Gamas P."/>
            <person name="Carrere S."/>
        </authorList>
    </citation>
    <scope>NUCLEOTIDE SEQUENCE</scope>
    <source>
        <tissue evidence="1">Leaves</tissue>
    </source>
</reference>
<protein>
    <submittedName>
        <fullName evidence="1">Putative sinapine esterase</fullName>
        <ecNumber evidence="1">3.1.1.49</ecNumber>
    </submittedName>
</protein>
<dbReference type="PANTHER" id="PTHR45642:SF67">
    <property type="entry name" value="GDSL-LIKE LIPASE_ACYLHYDROLASE FAMILY PROTEIN, EXPRESSED"/>
    <property type="match status" value="1"/>
</dbReference>
<dbReference type="InterPro" id="IPR036514">
    <property type="entry name" value="SGNH_hydro_sf"/>
</dbReference>
<organism evidence="1">
    <name type="scientific">Medicago truncatula</name>
    <name type="common">Barrel medic</name>
    <name type="synonym">Medicago tribuloides</name>
    <dbReference type="NCBI Taxonomy" id="3880"/>
    <lineage>
        <taxon>Eukaryota</taxon>
        <taxon>Viridiplantae</taxon>
        <taxon>Streptophyta</taxon>
        <taxon>Embryophyta</taxon>
        <taxon>Tracheophyta</taxon>
        <taxon>Spermatophyta</taxon>
        <taxon>Magnoliopsida</taxon>
        <taxon>eudicotyledons</taxon>
        <taxon>Gunneridae</taxon>
        <taxon>Pentapetalae</taxon>
        <taxon>rosids</taxon>
        <taxon>fabids</taxon>
        <taxon>Fabales</taxon>
        <taxon>Fabaceae</taxon>
        <taxon>Papilionoideae</taxon>
        <taxon>50 kb inversion clade</taxon>
        <taxon>NPAAA clade</taxon>
        <taxon>Hologalegina</taxon>
        <taxon>IRL clade</taxon>
        <taxon>Trifolieae</taxon>
        <taxon>Medicago</taxon>
    </lineage>
</organism>
<dbReference type="EMBL" id="PSQE01000004">
    <property type="protein sequence ID" value="RHN60598.1"/>
    <property type="molecule type" value="Genomic_DNA"/>
</dbReference>
<proteinExistence type="predicted"/>
<name>A0A396I708_MEDTR</name>
<dbReference type="AlphaFoldDB" id="A0A396I708"/>
<dbReference type="GO" id="GO:0050285">
    <property type="term" value="F:sinapine esterase activity"/>
    <property type="evidence" value="ECO:0007669"/>
    <property type="project" value="UniProtKB-EC"/>
</dbReference>
<gene>
    <name evidence="1" type="ORF">MtrunA17_Chr4g0027581</name>
</gene>
<dbReference type="Gene3D" id="3.40.50.1110">
    <property type="entry name" value="SGNH hydrolase"/>
    <property type="match status" value="1"/>
</dbReference>
<keyword evidence="1" id="KW-0378">Hydrolase</keyword>
<dbReference type="PANTHER" id="PTHR45642">
    <property type="entry name" value="GDSL ESTERASE/LIPASE EXL3"/>
    <property type="match status" value="1"/>
</dbReference>
<evidence type="ECO:0000313" key="1">
    <source>
        <dbReference type="EMBL" id="RHN60598.1"/>
    </source>
</evidence>